<name>A0ABY9B0P8_9CHLR</name>
<reference evidence="4" key="1">
    <citation type="journal article" date="2024" name="Nature">
        <title>Anoxygenic phototroph of the Chloroflexota uses a type I reaction centre.</title>
        <authorList>
            <person name="Tsuji J.M."/>
            <person name="Shaw N.A."/>
            <person name="Nagashima S."/>
            <person name="Venkiteswaran J.J."/>
            <person name="Schiff S.L."/>
            <person name="Watanabe T."/>
            <person name="Fukui M."/>
            <person name="Hanada S."/>
            <person name="Tank M."/>
            <person name="Neufeld J.D."/>
        </authorList>
    </citation>
    <scope>NUCLEOTIDE SEQUENCE</scope>
    <source>
        <strain evidence="4">L227-S17</strain>
    </source>
</reference>
<feature type="domain" description="Cell envelope-related transcriptional attenuator" evidence="2">
    <location>
        <begin position="125"/>
        <end position="314"/>
    </location>
</feature>
<proteinExistence type="inferred from homology"/>
<dbReference type="InterPro" id="IPR004474">
    <property type="entry name" value="LytR_CpsA_psr"/>
</dbReference>
<evidence type="ECO:0000313" key="5">
    <source>
        <dbReference type="Proteomes" id="UP001431572"/>
    </source>
</evidence>
<dbReference type="Pfam" id="PF03816">
    <property type="entry name" value="LytR_cpsA_psr"/>
    <property type="match status" value="1"/>
</dbReference>
<accession>A0ABY9B0P8</accession>
<evidence type="ECO:0000313" key="4">
    <source>
        <dbReference type="EMBL" id="WJW66626.1"/>
    </source>
</evidence>
<dbReference type="Gene3D" id="3.30.70.2390">
    <property type="match status" value="1"/>
</dbReference>
<dbReference type="EMBL" id="CP128399">
    <property type="protein sequence ID" value="WJW66626.1"/>
    <property type="molecule type" value="Genomic_DNA"/>
</dbReference>
<dbReference type="Proteomes" id="UP001431572">
    <property type="component" value="Chromosome 1"/>
</dbReference>
<organism evidence="4 5">
    <name type="scientific">Candidatus Chlorohelix allophototropha</name>
    <dbReference type="NCBI Taxonomy" id="3003348"/>
    <lineage>
        <taxon>Bacteria</taxon>
        <taxon>Bacillati</taxon>
        <taxon>Chloroflexota</taxon>
        <taxon>Chloroflexia</taxon>
        <taxon>Candidatus Chloroheliales</taxon>
        <taxon>Candidatus Chloroheliaceae</taxon>
        <taxon>Candidatus Chlorohelix</taxon>
    </lineage>
</organism>
<gene>
    <name evidence="4" type="ORF">OZ401_002435</name>
</gene>
<evidence type="ECO:0000259" key="3">
    <source>
        <dbReference type="Pfam" id="PF13399"/>
    </source>
</evidence>
<dbReference type="Gene3D" id="3.40.630.190">
    <property type="entry name" value="LCP protein"/>
    <property type="match status" value="1"/>
</dbReference>
<dbReference type="RefSeq" id="WP_341468519.1">
    <property type="nucleotide sequence ID" value="NZ_CP128399.1"/>
</dbReference>
<dbReference type="PANTHER" id="PTHR33392:SF6">
    <property type="entry name" value="POLYISOPRENYL-TEICHOIC ACID--PEPTIDOGLYCAN TEICHOIC ACID TRANSFERASE TAGU"/>
    <property type="match status" value="1"/>
</dbReference>
<dbReference type="InterPro" id="IPR050922">
    <property type="entry name" value="LytR/CpsA/Psr_CW_biosynth"/>
</dbReference>
<keyword evidence="5" id="KW-1185">Reference proteome</keyword>
<dbReference type="InterPro" id="IPR027381">
    <property type="entry name" value="LytR/CpsA/Psr_C"/>
</dbReference>
<sequence length="546" mass="60417">MPFLKKNWKWIAAGTVVLVIVLIAFLSFRVVSFISATTGGGRIANENGTPTPDAPATATVQARFNELFGTPTPLAGSASSPTGQTPSPQVNFNTSDVVQKIKKGEPISIMVLGYPGVTHEGQWLTDTILVMRYDPKTKTMLQFSIPRDLYVYAPTGGANNGRWMKINGILGYIMDWNKPTQDSLAAKYRWTDDTKKFDKGVNLVADTVQDILGFPIDYWATISFEGFRKFIDSMGGVEVDVERYFIDKKYPKNDNDKVDASYITVEFQAGKQLMNGETAIRYSRSRNSDTPLEGGDFARSRRQMRMIQAVKDKALRENLILKSLDYMNALQGNIRFSLEFGELTALANYFNSPEGKALATDIKFSSEVLTNTYVEDTTFPDWGYALIPKEGQGKYTEIHRWVQSVIANADIRREQVRVQVLNANGTSGLASKFTDFLMSQGFRIADAQDGDAHDFTEIVDYTMGAAPNTIARLKSYLGNLPNLKITQISPDKKPKSVSTDTNIQLYLGKDFKGTASNASGGVVVTPSAETQNTVANINRREGFKAA</sequence>
<evidence type="ECO:0000256" key="1">
    <source>
        <dbReference type="ARBA" id="ARBA00006068"/>
    </source>
</evidence>
<feature type="domain" description="LytR/CpsA/Psr regulator C-terminal" evidence="3">
    <location>
        <begin position="415"/>
        <end position="511"/>
    </location>
</feature>
<dbReference type="PANTHER" id="PTHR33392">
    <property type="entry name" value="POLYISOPRENYL-TEICHOIC ACID--PEPTIDOGLYCAN TEICHOIC ACID TRANSFERASE TAGU"/>
    <property type="match status" value="1"/>
</dbReference>
<comment type="similarity">
    <text evidence="1">Belongs to the LytR/CpsA/Psr (LCP) family.</text>
</comment>
<protein>
    <submittedName>
        <fullName evidence="4">LCP family protein</fullName>
    </submittedName>
</protein>
<dbReference type="Pfam" id="PF13399">
    <property type="entry name" value="LytR_C"/>
    <property type="match status" value="1"/>
</dbReference>
<evidence type="ECO:0000259" key="2">
    <source>
        <dbReference type="Pfam" id="PF03816"/>
    </source>
</evidence>